<dbReference type="Pfam" id="PF25880">
    <property type="entry name" value="WHD_CHMP7_1st"/>
    <property type="match status" value="1"/>
</dbReference>
<reference evidence="13" key="1">
    <citation type="journal article" date="2018" name="Dev. Comp. Immunol.">
        <title>Immune repertoire in the transcriptome of Littorina littorea reveals new trends in lophotrochozoan proto-complement evolution.</title>
        <authorList>
            <person name="Gorbushin A.M."/>
        </authorList>
    </citation>
    <scope>NUCLEOTIDE SEQUENCE</scope>
</reference>
<evidence type="ECO:0000256" key="10">
    <source>
        <dbReference type="ARBA" id="ARBA00041629"/>
    </source>
</evidence>
<sequence length="429" mass="49002">MAENTESDGFPPEWQDDQRMAVLFAAFRDKSLNPHSWNQKMNFWKTLITKKCKQKGTCSLSLDNLASTFERKGKSPKCLDLVVQEMIRLKKLRNLSDIEASGSSKGWLSWSLSVVKKPISWSFSRLLGSPNTNTEKLVYLPDLLQDKCNELLRQHYRCIEHDISDHILELEELKSKYQQLFPTDIDLHVVLQQLQTDRKILLQQINDKEALVKFCKEGEKEVKPIEDIELSLYNIIKVQRDLEKQIESLSEKCDSHTQDAKVYVREGKKKMALQCLRRRKAVGKVIDKKSHSLDILHTMLLKIQDAANNEMVLKAYKAGVSALKSTSQTVNIDKVENVMDDLQEVLEDQDEINRTLSAGEITLDDSSVADLESELDAMLNEDQQQTDIDDLADLMSNLETKDAEYPNIPTTSPVKRMKGGNSNIAMEKS</sequence>
<dbReference type="GO" id="GO:0005635">
    <property type="term" value="C:nuclear envelope"/>
    <property type="evidence" value="ECO:0007669"/>
    <property type="project" value="UniProtKB-SubCell"/>
</dbReference>
<dbReference type="InterPro" id="IPR005024">
    <property type="entry name" value="Snf7_fam"/>
</dbReference>
<evidence type="ECO:0000256" key="3">
    <source>
        <dbReference type="ARBA" id="ARBA00006190"/>
    </source>
</evidence>
<dbReference type="EMBL" id="MG596909">
    <property type="protein sequence ID" value="AVP12664.1"/>
    <property type="molecule type" value="mRNA"/>
</dbReference>
<dbReference type="PANTHER" id="PTHR22761">
    <property type="entry name" value="CHARGED MULTIVESICULAR BODY PROTEIN"/>
    <property type="match status" value="1"/>
</dbReference>
<evidence type="ECO:0000256" key="8">
    <source>
        <dbReference type="ARBA" id="ARBA00023242"/>
    </source>
</evidence>
<feature type="region of interest" description="Disordered" evidence="11">
    <location>
        <begin position="407"/>
        <end position="429"/>
    </location>
</feature>
<proteinExistence type="evidence at transcript level"/>
<evidence type="ECO:0000313" key="13">
    <source>
        <dbReference type="EMBL" id="AVP12664.1"/>
    </source>
</evidence>
<dbReference type="Pfam" id="PF03357">
    <property type="entry name" value="Snf7"/>
    <property type="match status" value="1"/>
</dbReference>
<evidence type="ECO:0000256" key="5">
    <source>
        <dbReference type="ARBA" id="ARBA00022490"/>
    </source>
</evidence>
<protein>
    <recommendedName>
        <fullName evidence="9">Charged multivesicular body protein 7</fullName>
    </recommendedName>
    <alternativeName>
        <fullName evidence="10">Chromatin-modifying protein 7</fullName>
    </alternativeName>
</protein>
<keyword evidence="7" id="KW-0175">Coiled coil</keyword>
<dbReference type="AlphaFoldDB" id="A0A2P1L4E0"/>
<comment type="subcellular location">
    <subcellularLocation>
        <location evidence="2">Cytoplasm</location>
    </subcellularLocation>
    <subcellularLocation>
        <location evidence="1">Nucleus envelope</location>
    </subcellularLocation>
</comment>
<evidence type="ECO:0000259" key="12">
    <source>
        <dbReference type="Pfam" id="PF25239"/>
    </source>
</evidence>
<keyword evidence="5" id="KW-0963">Cytoplasm</keyword>
<name>A0A2P1L4E0_TESTE</name>
<evidence type="ECO:0000256" key="11">
    <source>
        <dbReference type="SAM" id="MobiDB-lite"/>
    </source>
</evidence>
<feature type="compositionally biased region" description="Polar residues" evidence="11">
    <location>
        <begin position="420"/>
        <end position="429"/>
    </location>
</feature>
<comment type="similarity">
    <text evidence="3">Belongs to the SNF7 family.</text>
</comment>
<evidence type="ECO:0000256" key="9">
    <source>
        <dbReference type="ARBA" id="ARBA00041077"/>
    </source>
</evidence>
<dbReference type="GO" id="GO:0000815">
    <property type="term" value="C:ESCRT III complex"/>
    <property type="evidence" value="ECO:0007669"/>
    <property type="project" value="TreeGrafter"/>
</dbReference>
<dbReference type="GO" id="GO:0032511">
    <property type="term" value="P:late endosome to vacuole transport via multivesicular body sorting pathway"/>
    <property type="evidence" value="ECO:0007669"/>
    <property type="project" value="TreeGrafter"/>
</dbReference>
<accession>A0A2P1L4E0</accession>
<feature type="domain" description="CHMP7 winged helix" evidence="12">
    <location>
        <begin position="145"/>
        <end position="215"/>
    </location>
</feature>
<dbReference type="InterPro" id="IPR057471">
    <property type="entry name" value="CHMP7_WHD"/>
</dbReference>
<evidence type="ECO:0000256" key="1">
    <source>
        <dbReference type="ARBA" id="ARBA00004259"/>
    </source>
</evidence>
<evidence type="ECO:0000256" key="7">
    <source>
        <dbReference type="ARBA" id="ARBA00023054"/>
    </source>
</evidence>
<dbReference type="Gene3D" id="6.10.250.1710">
    <property type="match status" value="1"/>
</dbReference>
<dbReference type="GO" id="GO:0015031">
    <property type="term" value="P:protein transport"/>
    <property type="evidence" value="ECO:0007669"/>
    <property type="project" value="UniProtKB-KW"/>
</dbReference>
<keyword evidence="6" id="KW-0653">Protein transport</keyword>
<evidence type="ECO:0000256" key="4">
    <source>
        <dbReference type="ARBA" id="ARBA00022448"/>
    </source>
</evidence>
<keyword evidence="4" id="KW-0813">Transport</keyword>
<dbReference type="Gene3D" id="1.10.287.1060">
    <property type="entry name" value="ESAT-6-like"/>
    <property type="match status" value="1"/>
</dbReference>
<evidence type="ECO:0000256" key="2">
    <source>
        <dbReference type="ARBA" id="ARBA00004496"/>
    </source>
</evidence>
<dbReference type="GO" id="GO:0009898">
    <property type="term" value="C:cytoplasmic side of plasma membrane"/>
    <property type="evidence" value="ECO:0007669"/>
    <property type="project" value="TreeGrafter"/>
</dbReference>
<dbReference type="GO" id="GO:0006900">
    <property type="term" value="P:vesicle budding from membrane"/>
    <property type="evidence" value="ECO:0007669"/>
    <property type="project" value="TreeGrafter"/>
</dbReference>
<keyword evidence="8" id="KW-0539">Nucleus</keyword>
<dbReference type="Pfam" id="PF25239">
    <property type="entry name" value="WHD_CHMP7"/>
    <property type="match status" value="1"/>
</dbReference>
<dbReference type="GO" id="GO:0005771">
    <property type="term" value="C:multivesicular body"/>
    <property type="evidence" value="ECO:0007669"/>
    <property type="project" value="TreeGrafter"/>
</dbReference>
<organism evidence="13">
    <name type="scientific">Testudinalia testudinalis</name>
    <name type="common">Tortoise-shell limpet</name>
    <name type="synonym">Tectura testudinalis</name>
    <dbReference type="NCBI Taxonomy" id="2126142"/>
    <lineage>
        <taxon>Eukaryota</taxon>
        <taxon>Metazoa</taxon>
        <taxon>Spiralia</taxon>
        <taxon>Lophotrochozoa</taxon>
        <taxon>Mollusca</taxon>
        <taxon>Gastropoda</taxon>
        <taxon>Patellogastropoda</taxon>
        <taxon>Lottioidea</taxon>
        <taxon>Lottiidae</taxon>
        <taxon>Testudinalia</taxon>
    </lineage>
</organism>
<evidence type="ECO:0000256" key="6">
    <source>
        <dbReference type="ARBA" id="ARBA00022927"/>
    </source>
</evidence>
<dbReference type="PANTHER" id="PTHR22761:SF21">
    <property type="entry name" value="CHARGED MULTIVESICULAR BODY PROTEIN 7"/>
    <property type="match status" value="1"/>
</dbReference>